<dbReference type="AlphaFoldDB" id="A0A4S8LZS6"/>
<reference evidence="2 3" key="1">
    <citation type="journal article" date="2019" name="Nat. Ecol. Evol.">
        <title>Megaphylogeny resolves global patterns of mushroom evolution.</title>
        <authorList>
            <person name="Varga T."/>
            <person name="Krizsan K."/>
            <person name="Foldi C."/>
            <person name="Dima B."/>
            <person name="Sanchez-Garcia M."/>
            <person name="Sanchez-Ramirez S."/>
            <person name="Szollosi G.J."/>
            <person name="Szarkandi J.G."/>
            <person name="Papp V."/>
            <person name="Albert L."/>
            <person name="Andreopoulos W."/>
            <person name="Angelini C."/>
            <person name="Antonin V."/>
            <person name="Barry K.W."/>
            <person name="Bougher N.L."/>
            <person name="Buchanan P."/>
            <person name="Buyck B."/>
            <person name="Bense V."/>
            <person name="Catcheside P."/>
            <person name="Chovatia M."/>
            <person name="Cooper J."/>
            <person name="Damon W."/>
            <person name="Desjardin D."/>
            <person name="Finy P."/>
            <person name="Geml J."/>
            <person name="Haridas S."/>
            <person name="Hughes K."/>
            <person name="Justo A."/>
            <person name="Karasinski D."/>
            <person name="Kautmanova I."/>
            <person name="Kiss B."/>
            <person name="Kocsube S."/>
            <person name="Kotiranta H."/>
            <person name="LaButti K.M."/>
            <person name="Lechner B.E."/>
            <person name="Liimatainen K."/>
            <person name="Lipzen A."/>
            <person name="Lukacs Z."/>
            <person name="Mihaltcheva S."/>
            <person name="Morgado L.N."/>
            <person name="Niskanen T."/>
            <person name="Noordeloos M.E."/>
            <person name="Ohm R.A."/>
            <person name="Ortiz-Santana B."/>
            <person name="Ovrebo C."/>
            <person name="Racz N."/>
            <person name="Riley R."/>
            <person name="Savchenko A."/>
            <person name="Shiryaev A."/>
            <person name="Soop K."/>
            <person name="Spirin V."/>
            <person name="Szebenyi C."/>
            <person name="Tomsovsky M."/>
            <person name="Tulloss R.E."/>
            <person name="Uehling J."/>
            <person name="Grigoriev I.V."/>
            <person name="Vagvolgyi C."/>
            <person name="Papp T."/>
            <person name="Martin F.M."/>
            <person name="Miettinen O."/>
            <person name="Hibbett D.S."/>
            <person name="Nagy L.G."/>
        </authorList>
    </citation>
    <scope>NUCLEOTIDE SEQUENCE [LARGE SCALE GENOMIC DNA]</scope>
    <source>
        <strain evidence="2 3">CBS 962.96</strain>
    </source>
</reference>
<gene>
    <name evidence="2" type="ORF">K435DRAFT_667149</name>
</gene>
<sequence>YGPLLDLLASWFDKHRGLAFGLFTAGASTGGTVTPIIIKNALPKLGFAWTLRVLGFIYLCLVLVANLVRLRQRTGLADRPS</sequence>
<feature type="non-terminal residue" evidence="2">
    <location>
        <position position="1"/>
    </location>
</feature>
<dbReference type="OrthoDB" id="6509908at2759"/>
<keyword evidence="1" id="KW-1133">Transmembrane helix</keyword>
<feature type="transmembrane region" description="Helical" evidence="1">
    <location>
        <begin position="17"/>
        <end position="37"/>
    </location>
</feature>
<dbReference type="Proteomes" id="UP000297245">
    <property type="component" value="Unassembled WGS sequence"/>
</dbReference>
<keyword evidence="3" id="KW-1185">Reference proteome</keyword>
<accession>A0A4S8LZS6</accession>
<proteinExistence type="predicted"/>
<dbReference type="Gene3D" id="1.20.1250.20">
    <property type="entry name" value="MFS general substrate transporter like domains"/>
    <property type="match status" value="1"/>
</dbReference>
<organism evidence="2 3">
    <name type="scientific">Dendrothele bispora (strain CBS 962.96)</name>
    <dbReference type="NCBI Taxonomy" id="1314807"/>
    <lineage>
        <taxon>Eukaryota</taxon>
        <taxon>Fungi</taxon>
        <taxon>Dikarya</taxon>
        <taxon>Basidiomycota</taxon>
        <taxon>Agaricomycotina</taxon>
        <taxon>Agaricomycetes</taxon>
        <taxon>Agaricomycetidae</taxon>
        <taxon>Agaricales</taxon>
        <taxon>Agaricales incertae sedis</taxon>
        <taxon>Dendrothele</taxon>
    </lineage>
</organism>
<protein>
    <recommendedName>
        <fullName evidence="4">Major facilitator superfamily (MFS) profile domain-containing protein</fullName>
    </recommendedName>
</protein>
<evidence type="ECO:0000313" key="2">
    <source>
        <dbReference type="EMBL" id="THU95110.1"/>
    </source>
</evidence>
<dbReference type="SUPFAM" id="SSF103473">
    <property type="entry name" value="MFS general substrate transporter"/>
    <property type="match status" value="1"/>
</dbReference>
<keyword evidence="1" id="KW-0472">Membrane</keyword>
<evidence type="ECO:0000313" key="3">
    <source>
        <dbReference type="Proteomes" id="UP000297245"/>
    </source>
</evidence>
<evidence type="ECO:0008006" key="4">
    <source>
        <dbReference type="Google" id="ProtNLM"/>
    </source>
</evidence>
<name>A0A4S8LZS6_DENBC</name>
<keyword evidence="1" id="KW-0812">Transmembrane</keyword>
<dbReference type="InterPro" id="IPR036259">
    <property type="entry name" value="MFS_trans_sf"/>
</dbReference>
<evidence type="ECO:0000256" key="1">
    <source>
        <dbReference type="SAM" id="Phobius"/>
    </source>
</evidence>
<feature type="transmembrane region" description="Helical" evidence="1">
    <location>
        <begin position="49"/>
        <end position="68"/>
    </location>
</feature>
<dbReference type="EMBL" id="ML179208">
    <property type="protein sequence ID" value="THU95110.1"/>
    <property type="molecule type" value="Genomic_DNA"/>
</dbReference>